<keyword evidence="3 6" id="KW-0479">Metal-binding</keyword>
<name>A0ABT9NCU5_9ACTO</name>
<dbReference type="InterPro" id="IPR036291">
    <property type="entry name" value="NAD(P)-bd_dom_sf"/>
</dbReference>
<dbReference type="InterPro" id="IPR011032">
    <property type="entry name" value="GroES-like_sf"/>
</dbReference>
<dbReference type="EMBL" id="JAUSQW010000001">
    <property type="protein sequence ID" value="MDP9801545.1"/>
    <property type="molecule type" value="Genomic_DNA"/>
</dbReference>
<evidence type="ECO:0000256" key="5">
    <source>
        <dbReference type="ARBA" id="ARBA00023002"/>
    </source>
</evidence>
<keyword evidence="5 8" id="KW-0560">Oxidoreductase</keyword>
<dbReference type="SUPFAM" id="SSF50129">
    <property type="entry name" value="GroES-like"/>
    <property type="match status" value="1"/>
</dbReference>
<dbReference type="SMART" id="SM00829">
    <property type="entry name" value="PKS_ER"/>
    <property type="match status" value="1"/>
</dbReference>
<protein>
    <submittedName>
        <fullName evidence="8">Alcohol dehydrogenase</fullName>
        <ecNumber evidence="8">1.1.1.-</ecNumber>
    </submittedName>
</protein>
<evidence type="ECO:0000256" key="3">
    <source>
        <dbReference type="ARBA" id="ARBA00022723"/>
    </source>
</evidence>
<dbReference type="Gene3D" id="3.90.180.10">
    <property type="entry name" value="Medium-chain alcohol dehydrogenases, catalytic domain"/>
    <property type="match status" value="1"/>
</dbReference>
<dbReference type="InterPro" id="IPR013154">
    <property type="entry name" value="ADH-like_N"/>
</dbReference>
<dbReference type="SUPFAM" id="SSF51735">
    <property type="entry name" value="NAD(P)-binding Rossmann-fold domains"/>
    <property type="match status" value="1"/>
</dbReference>
<comment type="caution">
    <text evidence="8">The sequence shown here is derived from an EMBL/GenBank/DDBJ whole genome shotgun (WGS) entry which is preliminary data.</text>
</comment>
<organism evidence="8 9">
    <name type="scientific">Arcanobacterium wilhelmae</name>
    <dbReference type="NCBI Taxonomy" id="1803177"/>
    <lineage>
        <taxon>Bacteria</taxon>
        <taxon>Bacillati</taxon>
        <taxon>Actinomycetota</taxon>
        <taxon>Actinomycetes</taxon>
        <taxon>Actinomycetales</taxon>
        <taxon>Actinomycetaceae</taxon>
        <taxon>Arcanobacterium</taxon>
    </lineage>
</organism>
<dbReference type="PROSITE" id="PS00059">
    <property type="entry name" value="ADH_ZINC"/>
    <property type="match status" value="1"/>
</dbReference>
<keyword evidence="9" id="KW-1185">Reference proteome</keyword>
<dbReference type="Pfam" id="PF08240">
    <property type="entry name" value="ADH_N"/>
    <property type="match status" value="1"/>
</dbReference>
<evidence type="ECO:0000256" key="2">
    <source>
        <dbReference type="ARBA" id="ARBA00008072"/>
    </source>
</evidence>
<dbReference type="CDD" id="cd08286">
    <property type="entry name" value="FDH_like_ADH2"/>
    <property type="match status" value="1"/>
</dbReference>
<dbReference type="GO" id="GO:0016491">
    <property type="term" value="F:oxidoreductase activity"/>
    <property type="evidence" value="ECO:0007669"/>
    <property type="project" value="UniProtKB-KW"/>
</dbReference>
<dbReference type="EC" id="1.1.1.-" evidence="8"/>
<evidence type="ECO:0000256" key="1">
    <source>
        <dbReference type="ARBA" id="ARBA00001947"/>
    </source>
</evidence>
<comment type="similarity">
    <text evidence="2 6">Belongs to the zinc-containing alcohol dehydrogenase family.</text>
</comment>
<dbReference type="PANTHER" id="PTHR42813">
    <property type="entry name" value="ZINC-TYPE ALCOHOL DEHYDROGENASE-LIKE"/>
    <property type="match status" value="1"/>
</dbReference>
<dbReference type="InterPro" id="IPR013149">
    <property type="entry name" value="ADH-like_C"/>
</dbReference>
<dbReference type="Proteomes" id="UP001235966">
    <property type="component" value="Unassembled WGS sequence"/>
</dbReference>
<dbReference type="InterPro" id="IPR002328">
    <property type="entry name" value="ADH_Zn_CS"/>
</dbReference>
<proteinExistence type="inferred from homology"/>
<dbReference type="Pfam" id="PF00107">
    <property type="entry name" value="ADH_zinc_N"/>
    <property type="match status" value="1"/>
</dbReference>
<evidence type="ECO:0000313" key="9">
    <source>
        <dbReference type="Proteomes" id="UP001235966"/>
    </source>
</evidence>
<evidence type="ECO:0000256" key="6">
    <source>
        <dbReference type="RuleBase" id="RU361277"/>
    </source>
</evidence>
<dbReference type="Gene3D" id="3.40.50.720">
    <property type="entry name" value="NAD(P)-binding Rossmann-like Domain"/>
    <property type="match status" value="1"/>
</dbReference>
<evidence type="ECO:0000259" key="7">
    <source>
        <dbReference type="SMART" id="SM00829"/>
    </source>
</evidence>
<comment type="cofactor">
    <cofactor evidence="1 6">
        <name>Zn(2+)</name>
        <dbReference type="ChEBI" id="CHEBI:29105"/>
    </cofactor>
</comment>
<evidence type="ECO:0000313" key="8">
    <source>
        <dbReference type="EMBL" id="MDP9801545.1"/>
    </source>
</evidence>
<gene>
    <name evidence="8" type="ORF">J2S49_001621</name>
</gene>
<sequence>MMSISKGEIMKALVYHGERNIAWEEHPDPKILQPTDVIVKIDTTTICGTDLHIWKGDMPEVEDGRILGHEGVGTIIEVGEGVKNWKVGDRAILSCVSACGECEYCKKGLTSHCMNPEGAKGLGWIFGYMIDGTQAEKVRVPFADTSLYRIPDGVSDEQGCMVSDILPTGYEIGIRDGGVKEGDTIAVIGAGPVGLAAMMTSALHGAKRVIAIDFDDNRLENAKAKFGATHSVNAGDEDWFEQVMALTEGGLGVDVACEAVGVPVTLQNCFKIVRPGGQVANIGVHGAPVEIAMNKYWIQNIRMSMGLVNAVEGERLLQGITDGKFKAENLVTHHFDMNDMMDAYETFRNAKETKAMKVIITQK</sequence>
<keyword evidence="4 6" id="KW-0862">Zinc</keyword>
<dbReference type="PANTHER" id="PTHR42813:SF4">
    <property type="entry name" value="NADP-DEPENDENT ISOPROPANOL DEHYDROGENASE"/>
    <property type="match status" value="1"/>
</dbReference>
<reference evidence="8 9" key="1">
    <citation type="submission" date="2023-07" db="EMBL/GenBank/DDBJ databases">
        <title>Sequencing the genomes of 1000 actinobacteria strains.</title>
        <authorList>
            <person name="Klenk H.-P."/>
        </authorList>
    </citation>
    <scope>NUCLEOTIDE SEQUENCE [LARGE SCALE GENOMIC DNA]</scope>
    <source>
        <strain evidence="8 9">DSM 102162</strain>
    </source>
</reference>
<dbReference type="RefSeq" id="WP_278059665.1">
    <property type="nucleotide sequence ID" value="NZ_CP121247.1"/>
</dbReference>
<accession>A0ABT9NCU5</accession>
<evidence type="ECO:0000256" key="4">
    <source>
        <dbReference type="ARBA" id="ARBA00022833"/>
    </source>
</evidence>
<feature type="domain" description="Enoyl reductase (ER)" evidence="7">
    <location>
        <begin position="17"/>
        <end position="360"/>
    </location>
</feature>
<dbReference type="InterPro" id="IPR020843">
    <property type="entry name" value="ER"/>
</dbReference>